<dbReference type="Proteomes" id="UP001341281">
    <property type="component" value="Chromosome 04"/>
</dbReference>
<dbReference type="EMBL" id="CP144748">
    <property type="protein sequence ID" value="WVZ69362.1"/>
    <property type="molecule type" value="Genomic_DNA"/>
</dbReference>
<keyword evidence="2 4" id="KW-0238">DNA-binding</keyword>
<accession>A0AAQ3TCU4</accession>
<evidence type="ECO:0000313" key="8">
    <source>
        <dbReference type="Proteomes" id="UP001341281"/>
    </source>
</evidence>
<keyword evidence="8" id="KW-1185">Reference proteome</keyword>
<dbReference type="PROSITE" id="PS50118">
    <property type="entry name" value="HMG_BOX_2"/>
    <property type="match status" value="1"/>
</dbReference>
<keyword evidence="3 4" id="KW-0539">Nucleus</keyword>
<dbReference type="SMART" id="SM00398">
    <property type="entry name" value="HMG"/>
    <property type="match status" value="1"/>
</dbReference>
<feature type="domain" description="HMG box" evidence="6">
    <location>
        <begin position="39"/>
        <end position="108"/>
    </location>
</feature>
<dbReference type="PANTHER" id="PTHR46261:SF12">
    <property type="entry name" value="HIGH MOBILITY GROUP B PROTEIN 14"/>
    <property type="match status" value="1"/>
</dbReference>
<comment type="subcellular location">
    <subcellularLocation>
        <location evidence="1">Nucleus</location>
    </subcellularLocation>
</comment>
<dbReference type="CDD" id="cd22005">
    <property type="entry name" value="HMG-box_AtHMGB1-like"/>
    <property type="match status" value="1"/>
</dbReference>
<evidence type="ECO:0000256" key="3">
    <source>
        <dbReference type="ARBA" id="ARBA00023242"/>
    </source>
</evidence>
<dbReference type="GO" id="GO:0005634">
    <property type="term" value="C:nucleus"/>
    <property type="evidence" value="ECO:0007669"/>
    <property type="project" value="UniProtKB-SubCell"/>
</dbReference>
<feature type="compositionally biased region" description="Low complexity" evidence="5">
    <location>
        <begin position="19"/>
        <end position="36"/>
    </location>
</feature>
<name>A0AAQ3TCU4_PASNO</name>
<organism evidence="7 8">
    <name type="scientific">Paspalum notatum var. saurae</name>
    <dbReference type="NCBI Taxonomy" id="547442"/>
    <lineage>
        <taxon>Eukaryota</taxon>
        <taxon>Viridiplantae</taxon>
        <taxon>Streptophyta</taxon>
        <taxon>Embryophyta</taxon>
        <taxon>Tracheophyta</taxon>
        <taxon>Spermatophyta</taxon>
        <taxon>Magnoliopsida</taxon>
        <taxon>Liliopsida</taxon>
        <taxon>Poales</taxon>
        <taxon>Poaceae</taxon>
        <taxon>PACMAD clade</taxon>
        <taxon>Panicoideae</taxon>
        <taxon>Andropogonodae</taxon>
        <taxon>Paspaleae</taxon>
        <taxon>Paspalinae</taxon>
        <taxon>Paspalum</taxon>
    </lineage>
</organism>
<feature type="region of interest" description="Disordered" evidence="5">
    <location>
        <begin position="1"/>
        <end position="40"/>
    </location>
</feature>
<gene>
    <name evidence="7" type="ORF">U9M48_018159</name>
</gene>
<protein>
    <recommendedName>
        <fullName evidence="6">HMG box domain-containing protein</fullName>
    </recommendedName>
</protein>
<evidence type="ECO:0000256" key="2">
    <source>
        <dbReference type="ARBA" id="ARBA00023125"/>
    </source>
</evidence>
<evidence type="ECO:0000313" key="7">
    <source>
        <dbReference type="EMBL" id="WVZ69362.1"/>
    </source>
</evidence>
<evidence type="ECO:0000256" key="5">
    <source>
        <dbReference type="SAM" id="MobiDB-lite"/>
    </source>
</evidence>
<dbReference type="InterPro" id="IPR036910">
    <property type="entry name" value="HMG_box_dom_sf"/>
</dbReference>
<feature type="DNA-binding region" description="HMG box" evidence="4">
    <location>
        <begin position="39"/>
        <end position="108"/>
    </location>
</feature>
<dbReference type="GO" id="GO:0003677">
    <property type="term" value="F:DNA binding"/>
    <property type="evidence" value="ECO:0007669"/>
    <property type="project" value="UniProtKB-UniRule"/>
</dbReference>
<dbReference type="PANTHER" id="PTHR46261">
    <property type="entry name" value="HIGH MOBILITY GROUP B PROTEIN 4-RELATED"/>
    <property type="match status" value="1"/>
</dbReference>
<dbReference type="Gene3D" id="1.10.30.10">
    <property type="entry name" value="High mobility group box domain"/>
    <property type="match status" value="1"/>
</dbReference>
<dbReference type="SUPFAM" id="SSF47095">
    <property type="entry name" value="HMG-box"/>
    <property type="match status" value="1"/>
</dbReference>
<evidence type="ECO:0000259" key="6">
    <source>
        <dbReference type="PROSITE" id="PS50118"/>
    </source>
</evidence>
<evidence type="ECO:0000256" key="1">
    <source>
        <dbReference type="ARBA" id="ARBA00004123"/>
    </source>
</evidence>
<dbReference type="InterPro" id="IPR009071">
    <property type="entry name" value="HMG_box_dom"/>
</dbReference>
<evidence type="ECO:0000256" key="4">
    <source>
        <dbReference type="PROSITE-ProRule" id="PRU00267"/>
    </source>
</evidence>
<dbReference type="AlphaFoldDB" id="A0AAQ3TCU4"/>
<proteinExistence type="predicted"/>
<dbReference type="Pfam" id="PF00505">
    <property type="entry name" value="HMG_box"/>
    <property type="match status" value="1"/>
</dbReference>
<reference evidence="7 8" key="1">
    <citation type="submission" date="2024-02" db="EMBL/GenBank/DDBJ databases">
        <title>High-quality chromosome-scale genome assembly of Pensacola bahiagrass (Paspalum notatum Flugge var. saurae).</title>
        <authorList>
            <person name="Vega J.M."/>
            <person name="Podio M."/>
            <person name="Orjuela J."/>
            <person name="Siena L.A."/>
            <person name="Pessino S.C."/>
            <person name="Combes M.C."/>
            <person name="Mariac C."/>
            <person name="Albertini E."/>
            <person name="Pupilli F."/>
            <person name="Ortiz J.P.A."/>
            <person name="Leblanc O."/>
        </authorList>
    </citation>
    <scope>NUCLEOTIDE SEQUENCE [LARGE SCALE GENOMIC DNA]</scope>
    <source>
        <strain evidence="7">R1</strain>
        <tissue evidence="7">Leaf</tissue>
    </source>
</reference>
<dbReference type="InterPro" id="IPR031061">
    <property type="entry name" value="HMGB_plant"/>
</dbReference>
<sequence length="123" mass="14030">MKTRSQTAPKPLKTVALAPRPSSSKGGSKPAGKGDPLAPKKPPTAFFFYMEDFRKTYKQENPSVKSMQEVGKACGEKWNKMAFEEKVKYYDIATQKRAEFDKAMIEYKKKKESIEMSEESDYD</sequence>